<sequence length="258" mass="29197">MSSNYLASIPKLKRRENFDDWAFAVENLLILEGAEKYLKEEGTEAATVAADAKARAKLILTIDSSLFVHIKETKTSNQLWTKLRALFDDSGFSRRITLLRGSTSKHGGPTSMSNSSNVKNTKTITCYRCKKMGHYRNQCPLLNEKTESKNESNAFSVVFFSGKFSKSDFYIDSGASMHMTANESWIKNPTYSSRLPQIIIANKTKAISGPEKQQWLQAMAEELQSFKDNKAWEIIDAPDNASVVQCKWVLRKTYNCDY</sequence>
<keyword evidence="1" id="KW-0863">Zinc-finger</keyword>
<dbReference type="Proteomes" id="UP000037510">
    <property type="component" value="Unassembled WGS sequence"/>
</dbReference>
<dbReference type="GO" id="GO:0008270">
    <property type="term" value="F:zinc ion binding"/>
    <property type="evidence" value="ECO:0007669"/>
    <property type="project" value="UniProtKB-KW"/>
</dbReference>
<keyword evidence="1" id="KW-0479">Metal-binding</keyword>
<evidence type="ECO:0000259" key="2">
    <source>
        <dbReference type="PROSITE" id="PS50158"/>
    </source>
</evidence>
<accession>A0A0L7K2V2</accession>
<dbReference type="InterPro" id="IPR036875">
    <property type="entry name" value="Znf_CCHC_sf"/>
</dbReference>
<dbReference type="SMART" id="SM00343">
    <property type="entry name" value="ZnF_C2HC"/>
    <property type="match status" value="1"/>
</dbReference>
<keyword evidence="1" id="KW-0862">Zinc</keyword>
<feature type="domain" description="CCHC-type" evidence="2">
    <location>
        <begin position="126"/>
        <end position="140"/>
    </location>
</feature>
<dbReference type="Pfam" id="PF00098">
    <property type="entry name" value="zf-CCHC"/>
    <property type="match status" value="1"/>
</dbReference>
<evidence type="ECO:0000313" key="3">
    <source>
        <dbReference type="EMBL" id="KOB52160.1"/>
    </source>
</evidence>
<dbReference type="AlphaFoldDB" id="A0A0L7K2V2"/>
<feature type="non-terminal residue" evidence="3">
    <location>
        <position position="258"/>
    </location>
</feature>
<evidence type="ECO:0000256" key="1">
    <source>
        <dbReference type="PROSITE-ProRule" id="PRU00047"/>
    </source>
</evidence>
<dbReference type="SUPFAM" id="SSF57756">
    <property type="entry name" value="Retrovirus zinc finger-like domains"/>
    <property type="match status" value="1"/>
</dbReference>
<reference evidence="3 4" key="1">
    <citation type="journal article" date="2015" name="Genome Biol. Evol.">
        <title>The genome of winter moth (Operophtera brumata) provides a genomic perspective on sexual dimorphism and phenology.</title>
        <authorList>
            <person name="Derks M.F."/>
            <person name="Smit S."/>
            <person name="Salis L."/>
            <person name="Schijlen E."/>
            <person name="Bossers A."/>
            <person name="Mateman C."/>
            <person name="Pijl A.S."/>
            <person name="de Ridder D."/>
            <person name="Groenen M.A."/>
            <person name="Visser M.E."/>
            <person name="Megens H.J."/>
        </authorList>
    </citation>
    <scope>NUCLEOTIDE SEQUENCE [LARGE SCALE GENOMIC DNA]</scope>
    <source>
        <strain evidence="3">WM2013NL</strain>
        <tissue evidence="3">Head and thorax</tissue>
    </source>
</reference>
<dbReference type="InterPro" id="IPR001878">
    <property type="entry name" value="Znf_CCHC"/>
</dbReference>
<protein>
    <submittedName>
        <fullName evidence="3">Retrovirus-related Pol polyprotein from transposon TNT 1-94</fullName>
    </submittedName>
</protein>
<dbReference type="Pfam" id="PF14223">
    <property type="entry name" value="Retrotran_gag_2"/>
    <property type="match status" value="1"/>
</dbReference>
<dbReference type="PROSITE" id="PS50158">
    <property type="entry name" value="ZF_CCHC"/>
    <property type="match status" value="1"/>
</dbReference>
<name>A0A0L7K2V2_OPEBR</name>
<comment type="caution">
    <text evidence="3">The sequence shown here is derived from an EMBL/GenBank/DDBJ whole genome shotgun (WGS) entry which is preliminary data.</text>
</comment>
<gene>
    <name evidence="3" type="ORF">OBRU01_25443</name>
</gene>
<feature type="non-terminal residue" evidence="3">
    <location>
        <position position="1"/>
    </location>
</feature>
<evidence type="ECO:0000313" key="4">
    <source>
        <dbReference type="Proteomes" id="UP000037510"/>
    </source>
</evidence>
<dbReference type="GO" id="GO:0003676">
    <property type="term" value="F:nucleic acid binding"/>
    <property type="evidence" value="ECO:0007669"/>
    <property type="project" value="InterPro"/>
</dbReference>
<proteinExistence type="predicted"/>
<dbReference type="Gene3D" id="4.10.60.10">
    <property type="entry name" value="Zinc finger, CCHC-type"/>
    <property type="match status" value="1"/>
</dbReference>
<keyword evidence="4" id="KW-1185">Reference proteome</keyword>
<dbReference type="EMBL" id="JTDY01013297">
    <property type="protein sequence ID" value="KOB52160.1"/>
    <property type="molecule type" value="Genomic_DNA"/>
</dbReference>
<organism evidence="3 4">
    <name type="scientific">Operophtera brumata</name>
    <name type="common">Winter moth</name>
    <name type="synonym">Phalaena brumata</name>
    <dbReference type="NCBI Taxonomy" id="104452"/>
    <lineage>
        <taxon>Eukaryota</taxon>
        <taxon>Metazoa</taxon>
        <taxon>Ecdysozoa</taxon>
        <taxon>Arthropoda</taxon>
        <taxon>Hexapoda</taxon>
        <taxon>Insecta</taxon>
        <taxon>Pterygota</taxon>
        <taxon>Neoptera</taxon>
        <taxon>Endopterygota</taxon>
        <taxon>Lepidoptera</taxon>
        <taxon>Glossata</taxon>
        <taxon>Ditrysia</taxon>
        <taxon>Geometroidea</taxon>
        <taxon>Geometridae</taxon>
        <taxon>Larentiinae</taxon>
        <taxon>Operophtera</taxon>
    </lineage>
</organism>